<feature type="region of interest" description="Disordered" evidence="1">
    <location>
        <begin position="58"/>
        <end position="80"/>
    </location>
</feature>
<accession>A0ABW2GK83</accession>
<reference evidence="3" key="1">
    <citation type="journal article" date="2019" name="Int. J. Syst. Evol. Microbiol.">
        <title>The Global Catalogue of Microorganisms (GCM) 10K type strain sequencing project: providing services to taxonomists for standard genome sequencing and annotation.</title>
        <authorList>
            <consortium name="The Broad Institute Genomics Platform"/>
            <consortium name="The Broad Institute Genome Sequencing Center for Infectious Disease"/>
            <person name="Wu L."/>
            <person name="Ma J."/>
        </authorList>
    </citation>
    <scope>NUCLEOTIDE SEQUENCE [LARGE SCALE GENOMIC DNA]</scope>
    <source>
        <strain evidence="3">CGMCC 1.13681</strain>
    </source>
</reference>
<evidence type="ECO:0000313" key="3">
    <source>
        <dbReference type="Proteomes" id="UP001596413"/>
    </source>
</evidence>
<feature type="region of interest" description="Disordered" evidence="1">
    <location>
        <begin position="1"/>
        <end position="21"/>
    </location>
</feature>
<gene>
    <name evidence="2" type="ORF">ACFQLX_23765</name>
</gene>
<evidence type="ECO:0000313" key="2">
    <source>
        <dbReference type="EMBL" id="MFC7221153.1"/>
    </source>
</evidence>
<name>A0ABW2GK83_9ACTN</name>
<sequence>MEAQHGPSTPGKVTAMQPLPARTAASETLRTIERMLMRGGQSTARRNAWNAVLEDRRRARDRRETEQVMGATTLRSARPT</sequence>
<evidence type="ECO:0000256" key="1">
    <source>
        <dbReference type="SAM" id="MobiDB-lite"/>
    </source>
</evidence>
<proteinExistence type="predicted"/>
<protein>
    <submittedName>
        <fullName evidence="2">Uncharacterized protein</fullName>
    </submittedName>
</protein>
<keyword evidence="3" id="KW-1185">Reference proteome</keyword>
<dbReference type="RefSeq" id="WP_386418332.1">
    <property type="nucleotide sequence ID" value="NZ_JBHSZO010000052.1"/>
</dbReference>
<dbReference type="Proteomes" id="UP001596413">
    <property type="component" value="Unassembled WGS sequence"/>
</dbReference>
<comment type="caution">
    <text evidence="2">The sequence shown here is derived from an EMBL/GenBank/DDBJ whole genome shotgun (WGS) entry which is preliminary data.</text>
</comment>
<organism evidence="2 3">
    <name type="scientific">Streptomyces polyrhachis</name>
    <dbReference type="NCBI Taxonomy" id="1282885"/>
    <lineage>
        <taxon>Bacteria</taxon>
        <taxon>Bacillati</taxon>
        <taxon>Actinomycetota</taxon>
        <taxon>Actinomycetes</taxon>
        <taxon>Kitasatosporales</taxon>
        <taxon>Streptomycetaceae</taxon>
        <taxon>Streptomyces</taxon>
    </lineage>
</organism>
<dbReference type="EMBL" id="JBHSZO010000052">
    <property type="protein sequence ID" value="MFC7221153.1"/>
    <property type="molecule type" value="Genomic_DNA"/>
</dbReference>